<dbReference type="InterPro" id="IPR050706">
    <property type="entry name" value="Cyclic-di-GMP_PDE-like"/>
</dbReference>
<dbReference type="Proteomes" id="UP000001036">
    <property type="component" value="Chromosome"/>
</dbReference>
<feature type="domain" description="EAL" evidence="3">
    <location>
        <begin position="145"/>
        <end position="398"/>
    </location>
</feature>
<dbReference type="eggNOG" id="COG2200">
    <property type="taxonomic scope" value="Bacteria"/>
</dbReference>
<proteinExistence type="predicted"/>
<dbReference type="GO" id="GO:0071111">
    <property type="term" value="F:cyclic-guanylate-specific phosphodiesterase activity"/>
    <property type="evidence" value="ECO:0007669"/>
    <property type="project" value="InterPro"/>
</dbReference>
<dbReference type="OrthoDB" id="9812358at2"/>
<dbReference type="AlphaFoldDB" id="B3PCN0"/>
<dbReference type="SMART" id="SM00448">
    <property type="entry name" value="REC"/>
    <property type="match status" value="1"/>
</dbReference>
<dbReference type="Gene3D" id="3.40.50.2300">
    <property type="match status" value="1"/>
</dbReference>
<evidence type="ECO:0000313" key="4">
    <source>
        <dbReference type="EMBL" id="ACE85747.1"/>
    </source>
</evidence>
<dbReference type="eggNOG" id="COG0784">
    <property type="taxonomic scope" value="Bacteria"/>
</dbReference>
<feature type="domain" description="Response regulatory" evidence="2">
    <location>
        <begin position="9"/>
        <end position="129"/>
    </location>
</feature>
<dbReference type="Gene3D" id="3.20.20.450">
    <property type="entry name" value="EAL domain"/>
    <property type="match status" value="1"/>
</dbReference>
<dbReference type="SMART" id="SM00052">
    <property type="entry name" value="EAL"/>
    <property type="match status" value="1"/>
</dbReference>
<dbReference type="EMBL" id="CP000934">
    <property type="protein sequence ID" value="ACE85747.1"/>
    <property type="molecule type" value="Genomic_DNA"/>
</dbReference>
<dbReference type="PANTHER" id="PTHR33121:SF79">
    <property type="entry name" value="CYCLIC DI-GMP PHOSPHODIESTERASE PDED-RELATED"/>
    <property type="match status" value="1"/>
</dbReference>
<dbReference type="PANTHER" id="PTHR33121">
    <property type="entry name" value="CYCLIC DI-GMP PHOSPHODIESTERASE PDEF"/>
    <property type="match status" value="1"/>
</dbReference>
<evidence type="ECO:0000259" key="3">
    <source>
        <dbReference type="PROSITE" id="PS50883"/>
    </source>
</evidence>
<evidence type="ECO:0000259" key="2">
    <source>
        <dbReference type="PROSITE" id="PS50110"/>
    </source>
</evidence>
<keyword evidence="1" id="KW-0597">Phosphoprotein</keyword>
<organism evidence="4 5">
    <name type="scientific">Cellvibrio japonicus (strain Ueda107)</name>
    <name type="common">Pseudomonas fluorescens subsp. cellulosa</name>
    <dbReference type="NCBI Taxonomy" id="498211"/>
    <lineage>
        <taxon>Bacteria</taxon>
        <taxon>Pseudomonadati</taxon>
        <taxon>Pseudomonadota</taxon>
        <taxon>Gammaproteobacteria</taxon>
        <taxon>Cellvibrionales</taxon>
        <taxon>Cellvibrionaceae</taxon>
        <taxon>Cellvibrio</taxon>
    </lineage>
</organism>
<dbReference type="GO" id="GO:0000160">
    <property type="term" value="P:phosphorelay signal transduction system"/>
    <property type="evidence" value="ECO:0007669"/>
    <property type="project" value="InterPro"/>
</dbReference>
<dbReference type="InterPro" id="IPR001789">
    <property type="entry name" value="Sig_transdc_resp-reg_receiver"/>
</dbReference>
<reference evidence="4 5" key="1">
    <citation type="journal article" date="2008" name="J. Bacteriol.">
        <title>Insights into plant cell wall degradation from the genome sequence of the soil bacterium Cellvibrio japonicus.</title>
        <authorList>
            <person name="Deboy R.T."/>
            <person name="Mongodin E.F."/>
            <person name="Fouts D.E."/>
            <person name="Tailford L.E."/>
            <person name="Khouri H."/>
            <person name="Emerson J.B."/>
            <person name="Mohamoud Y."/>
            <person name="Watkins K."/>
            <person name="Henrissat B."/>
            <person name="Gilbert H.J."/>
            <person name="Nelson K.E."/>
        </authorList>
    </citation>
    <scope>NUCLEOTIDE SEQUENCE [LARGE SCALE GENOMIC DNA]</scope>
    <source>
        <strain evidence="4 5">Ueda107</strain>
    </source>
</reference>
<dbReference type="InterPro" id="IPR011006">
    <property type="entry name" value="CheY-like_superfamily"/>
</dbReference>
<dbReference type="CDD" id="cd01948">
    <property type="entry name" value="EAL"/>
    <property type="match status" value="1"/>
</dbReference>
<dbReference type="InterPro" id="IPR001633">
    <property type="entry name" value="EAL_dom"/>
</dbReference>
<sequence length="408" mass="45439">MKSTINELSLLITDDSTTQREYARDLCQSLGVTQLHDAANGVDALSVLQEHPVDIVMVDLEMPVMDGVELIRSIAQKKYASSVIILSAKDPILIASVGTMAEADGLHVLGTFQKPLLPDVLECSLLRFIQDNKPENRNLQVAAEQEVTAVELSHAITNHEITLAFQPKLTVQGLLLRGVEALARWKHPTKGIISPGIFIPLAERHGLIDALTRYLLQKAFEHKRRWQQYGLRFHLAFNLSPLSLADADMVDWLLKMTQDFGVAPADVTFEITENALLGELASAIRTLARLRLKGFHIAIDDYGTGFANAQQLSRVPATELKIDRSLVHRVASRPQQYTILASTVTLAKNLNLTTVAEGVETEEDFLVLQELGVDLVQGYYFSKPLFADDLLAWVKTGISEMRRRYNKH</sequence>
<protein>
    <submittedName>
        <fullName evidence="4">Response regulator</fullName>
    </submittedName>
</protein>
<gene>
    <name evidence="4" type="ordered locus">CJA_2939</name>
</gene>
<accession>B3PCN0</accession>
<feature type="modified residue" description="4-aspartylphosphate" evidence="1">
    <location>
        <position position="59"/>
    </location>
</feature>
<name>B3PCN0_CELJU</name>
<dbReference type="Pfam" id="PF00072">
    <property type="entry name" value="Response_reg"/>
    <property type="match status" value="1"/>
</dbReference>
<dbReference type="SUPFAM" id="SSF52172">
    <property type="entry name" value="CheY-like"/>
    <property type="match status" value="1"/>
</dbReference>
<dbReference type="PROSITE" id="PS50110">
    <property type="entry name" value="RESPONSE_REGULATORY"/>
    <property type="match status" value="1"/>
</dbReference>
<dbReference type="Pfam" id="PF00563">
    <property type="entry name" value="EAL"/>
    <property type="match status" value="1"/>
</dbReference>
<evidence type="ECO:0000313" key="5">
    <source>
        <dbReference type="Proteomes" id="UP000001036"/>
    </source>
</evidence>
<evidence type="ECO:0000256" key="1">
    <source>
        <dbReference type="PROSITE-ProRule" id="PRU00169"/>
    </source>
</evidence>
<dbReference type="RefSeq" id="WP_012488523.1">
    <property type="nucleotide sequence ID" value="NC_010995.1"/>
</dbReference>
<dbReference type="KEGG" id="cja:CJA_2939"/>
<dbReference type="PROSITE" id="PS50883">
    <property type="entry name" value="EAL"/>
    <property type="match status" value="1"/>
</dbReference>
<dbReference type="SUPFAM" id="SSF141868">
    <property type="entry name" value="EAL domain-like"/>
    <property type="match status" value="1"/>
</dbReference>
<dbReference type="InterPro" id="IPR035919">
    <property type="entry name" value="EAL_sf"/>
</dbReference>
<dbReference type="STRING" id="498211.CJA_2939"/>
<keyword evidence="5" id="KW-1185">Reference proteome</keyword>
<dbReference type="HOGENOM" id="CLU_000445_70_2_6"/>